<dbReference type="PANTHER" id="PTHR12732:SF8">
    <property type="entry name" value="NUCLEAR MRNA EXPORT PROTEIN THP1"/>
    <property type="match status" value="1"/>
</dbReference>
<evidence type="ECO:0000256" key="1">
    <source>
        <dbReference type="SAM" id="MobiDB-lite"/>
    </source>
</evidence>
<dbReference type="Proteomes" id="UP001375240">
    <property type="component" value="Unassembled WGS sequence"/>
</dbReference>
<accession>A0AAV9V8D3</accession>
<comment type="caution">
    <text evidence="2">The sequence shown here is derived from an EMBL/GenBank/DDBJ whole genome shotgun (WGS) entry which is preliminary data.</text>
</comment>
<evidence type="ECO:0000313" key="3">
    <source>
        <dbReference type="Proteomes" id="UP001375240"/>
    </source>
</evidence>
<dbReference type="EMBL" id="JAVHNQ010000002">
    <property type="protein sequence ID" value="KAK6355463.1"/>
    <property type="molecule type" value="Genomic_DNA"/>
</dbReference>
<dbReference type="GO" id="GO:0006368">
    <property type="term" value="P:transcription elongation by RNA polymerase II"/>
    <property type="evidence" value="ECO:0007669"/>
    <property type="project" value="TreeGrafter"/>
</dbReference>
<feature type="region of interest" description="Disordered" evidence="1">
    <location>
        <begin position="463"/>
        <end position="482"/>
    </location>
</feature>
<organism evidence="2 3">
    <name type="scientific">Orbilia brochopaga</name>
    <dbReference type="NCBI Taxonomy" id="3140254"/>
    <lineage>
        <taxon>Eukaryota</taxon>
        <taxon>Fungi</taxon>
        <taxon>Dikarya</taxon>
        <taxon>Ascomycota</taxon>
        <taxon>Pezizomycotina</taxon>
        <taxon>Orbiliomycetes</taxon>
        <taxon>Orbiliales</taxon>
        <taxon>Orbiliaceae</taxon>
        <taxon>Orbilia</taxon>
    </lineage>
</organism>
<name>A0AAV9V8D3_9PEZI</name>
<dbReference type="GO" id="GO:0016973">
    <property type="term" value="P:poly(A)+ mRNA export from nucleus"/>
    <property type="evidence" value="ECO:0007669"/>
    <property type="project" value="TreeGrafter"/>
</dbReference>
<dbReference type="GO" id="GO:0000973">
    <property type="term" value="P:post-transcriptional tethering of RNA polymerase II gene DNA at nuclear periphery"/>
    <property type="evidence" value="ECO:0007669"/>
    <property type="project" value="TreeGrafter"/>
</dbReference>
<dbReference type="GO" id="GO:0003723">
    <property type="term" value="F:RNA binding"/>
    <property type="evidence" value="ECO:0007669"/>
    <property type="project" value="InterPro"/>
</dbReference>
<dbReference type="GO" id="GO:0003690">
    <property type="term" value="F:double-stranded DNA binding"/>
    <property type="evidence" value="ECO:0007669"/>
    <property type="project" value="InterPro"/>
</dbReference>
<sequence>MANPFDAFVANYLAVLSRLLASGNSTAVALCFDVTTRLSKTTRQLRQAVQNVAADEDTEMDAVRAAVDLNDQWGALARMVYAYIVYIRHMSPDMGLSSRFEILLKFLNTLPSAADHNNGAALNGLVLEGARHITRLGIIADALADDGSSKYAEQAHAVVQRLFNVSLKGVRVPNELGKREVSVGVINCLFKLSSKMGRIGSMTTIIVNLHNVLPSITIPADPRFSIADRCTYAYFTGIEHFQNAQYLQAANSLQASFSLCHPSFLRNRRKILIHLVASNIIIGRFPSPSLYALPEAIQFRDVFSPIVAAIKLGCFAAFERALLRSKKWLVNFGVFLDLEIRCETLLWRNLIKHTFATAGNTTKSGIESVSLDKLHQNALILRADLSPTVVGQKSDGSVKEFREDLKISSVVSVVLGLIDNGWINGYVNLEKGVLAGWSSKTRLVTRLADVRNPYVGMLWGGERGSGVTEKDGETKSGNVAGGSVPPVVAAGPALPGPGSLGGVAGLGGISSGDGGGYASDTGDDMEMEL</sequence>
<reference evidence="2 3" key="1">
    <citation type="submission" date="2019-10" db="EMBL/GenBank/DDBJ databases">
        <authorList>
            <person name="Palmer J.M."/>
        </authorList>
    </citation>
    <scope>NUCLEOTIDE SEQUENCE [LARGE SCALE GENOMIC DNA]</scope>
    <source>
        <strain evidence="2 3">TWF696</strain>
    </source>
</reference>
<dbReference type="PANTHER" id="PTHR12732">
    <property type="entry name" value="UNCHARACTERIZED PROTEASOME COMPONENT REGION PCI-CONTAINING"/>
    <property type="match status" value="1"/>
</dbReference>
<evidence type="ECO:0008006" key="4">
    <source>
        <dbReference type="Google" id="ProtNLM"/>
    </source>
</evidence>
<gene>
    <name evidence="2" type="ORF">TWF696_004560</name>
</gene>
<dbReference type="InterPro" id="IPR045114">
    <property type="entry name" value="Csn12-like"/>
</dbReference>
<dbReference type="AlphaFoldDB" id="A0AAV9V8D3"/>
<evidence type="ECO:0000313" key="2">
    <source>
        <dbReference type="EMBL" id="KAK6355463.1"/>
    </source>
</evidence>
<protein>
    <recommendedName>
        <fullName evidence="4">PCI domain-containing protein</fullName>
    </recommendedName>
</protein>
<dbReference type="GO" id="GO:0070390">
    <property type="term" value="C:transcription export complex 2"/>
    <property type="evidence" value="ECO:0007669"/>
    <property type="project" value="TreeGrafter"/>
</dbReference>
<proteinExistence type="predicted"/>
<keyword evidence="3" id="KW-1185">Reference proteome</keyword>
<dbReference type="SMART" id="SM00753">
    <property type="entry name" value="PAM"/>
    <property type="match status" value="1"/>
</dbReference>